<dbReference type="Proteomes" id="UP000438429">
    <property type="component" value="Unassembled WGS sequence"/>
</dbReference>
<evidence type="ECO:0000313" key="1">
    <source>
        <dbReference type="EMBL" id="KAF0036013.1"/>
    </source>
</evidence>
<evidence type="ECO:0000313" key="2">
    <source>
        <dbReference type="Proteomes" id="UP000438429"/>
    </source>
</evidence>
<dbReference type="AlphaFoldDB" id="A0A6A4SPU4"/>
<protein>
    <submittedName>
        <fullName evidence="1">Uncharacterized protein</fullName>
    </submittedName>
</protein>
<comment type="caution">
    <text evidence="1">The sequence shown here is derived from an EMBL/GenBank/DDBJ whole genome shotgun (WGS) entry which is preliminary data.</text>
</comment>
<proteinExistence type="predicted"/>
<organism evidence="1 2">
    <name type="scientific">Scophthalmus maximus</name>
    <name type="common">Turbot</name>
    <name type="synonym">Psetta maxima</name>
    <dbReference type="NCBI Taxonomy" id="52904"/>
    <lineage>
        <taxon>Eukaryota</taxon>
        <taxon>Metazoa</taxon>
        <taxon>Chordata</taxon>
        <taxon>Craniata</taxon>
        <taxon>Vertebrata</taxon>
        <taxon>Euteleostomi</taxon>
        <taxon>Actinopterygii</taxon>
        <taxon>Neopterygii</taxon>
        <taxon>Teleostei</taxon>
        <taxon>Neoteleostei</taxon>
        <taxon>Acanthomorphata</taxon>
        <taxon>Carangaria</taxon>
        <taxon>Pleuronectiformes</taxon>
        <taxon>Pleuronectoidei</taxon>
        <taxon>Scophthalmidae</taxon>
        <taxon>Scophthalmus</taxon>
    </lineage>
</organism>
<accession>A0A6A4SPU4</accession>
<sequence length="198" mass="23474">MWLRAHTLDPFLVFIHISRDNQHRRTHRRPHSHITSEKSQRKCGCVVIFDQCKRAETRARQKNPPCTTNGRQEKEESLTRKRKYLCPEVLCRHLLDGNVNYEKWSKVCRRSSTVCRGRFSCEGHEFQLKEMLMVTFQTLSLYKHHVWTMVSAETITLFIQPFPKQRYRELAVVTEGTVRHFKYNKTKPNGVLNTSNIT</sequence>
<name>A0A6A4SPU4_SCOMX</name>
<dbReference type="EMBL" id="VEVO01000010">
    <property type="protein sequence ID" value="KAF0036013.1"/>
    <property type="molecule type" value="Genomic_DNA"/>
</dbReference>
<gene>
    <name evidence="1" type="ORF">F2P81_011325</name>
</gene>
<reference evidence="1 2" key="1">
    <citation type="submission" date="2019-06" db="EMBL/GenBank/DDBJ databases">
        <title>Draft genomes of female and male turbot (Scophthalmus maximus).</title>
        <authorList>
            <person name="Xu H."/>
            <person name="Xu X.-W."/>
            <person name="Shao C."/>
            <person name="Chen S."/>
        </authorList>
    </citation>
    <scope>NUCLEOTIDE SEQUENCE [LARGE SCALE GENOMIC DNA]</scope>
    <source>
        <strain evidence="1">Ysfricsl-2016a</strain>
        <tissue evidence="1">Blood</tissue>
    </source>
</reference>